<evidence type="ECO:0000313" key="5">
    <source>
        <dbReference type="EMBL" id="MBC1169563.1"/>
    </source>
</evidence>
<evidence type="ECO:0000256" key="2">
    <source>
        <dbReference type="ARBA" id="ARBA00009116"/>
    </source>
</evidence>
<dbReference type="GO" id="GO:0033615">
    <property type="term" value="P:mitochondrial proton-transporting ATP synthase complex assembly"/>
    <property type="evidence" value="ECO:0007669"/>
    <property type="project" value="TreeGrafter"/>
</dbReference>
<keyword evidence="4" id="KW-0496">Mitochondrion</keyword>
<dbReference type="PANTHER" id="PTHR13126:SF0">
    <property type="entry name" value="ATP SYNTHASE MITOCHONDRIAL F1 COMPLEX ASSEMBLY FACTOR 1"/>
    <property type="match status" value="1"/>
</dbReference>
<dbReference type="EMBL" id="GITU01000860">
    <property type="protein sequence ID" value="MBC1169563.1"/>
    <property type="molecule type" value="Transcribed_RNA"/>
</dbReference>
<organism evidence="5">
    <name type="scientific">Lutzomyia longipalpis</name>
    <name type="common">Sand fly</name>
    <dbReference type="NCBI Taxonomy" id="7200"/>
    <lineage>
        <taxon>Eukaryota</taxon>
        <taxon>Metazoa</taxon>
        <taxon>Ecdysozoa</taxon>
        <taxon>Arthropoda</taxon>
        <taxon>Hexapoda</taxon>
        <taxon>Insecta</taxon>
        <taxon>Pterygota</taxon>
        <taxon>Neoptera</taxon>
        <taxon>Endopterygota</taxon>
        <taxon>Diptera</taxon>
        <taxon>Nematocera</taxon>
        <taxon>Psychodoidea</taxon>
        <taxon>Psychodidae</taxon>
        <taxon>Lutzomyia</taxon>
        <taxon>Lutzomyia</taxon>
    </lineage>
</organism>
<keyword evidence="3" id="KW-0809">Transit peptide</keyword>
<accession>A0A7G3ADR5</accession>
<dbReference type="AlphaFoldDB" id="A0A7G3ADR5"/>
<reference evidence="5" key="1">
    <citation type="journal article" date="2020" name="BMC">
        <title>Leishmania infection induces a limited differential gene expression in the sand fly midgut.</title>
        <authorList>
            <person name="Coutinho-Abreu I.V."/>
            <person name="Serafim T.D."/>
            <person name="Meneses C."/>
            <person name="Kamhawi S."/>
            <person name="Oliveira F."/>
            <person name="Valenzuela J.G."/>
        </authorList>
    </citation>
    <scope>NUCLEOTIDE SEQUENCE</scope>
    <source>
        <strain evidence="5">Jacobina</strain>
        <tissue evidence="5">Midgut</tissue>
    </source>
</reference>
<proteinExistence type="inferred from homology"/>
<evidence type="ECO:0000256" key="3">
    <source>
        <dbReference type="ARBA" id="ARBA00022946"/>
    </source>
</evidence>
<dbReference type="VEuPathDB" id="VectorBase:LLONM1_009844"/>
<evidence type="ECO:0000256" key="1">
    <source>
        <dbReference type="ARBA" id="ARBA00004173"/>
    </source>
</evidence>
<evidence type="ECO:0000256" key="4">
    <source>
        <dbReference type="ARBA" id="ARBA00023128"/>
    </source>
</evidence>
<dbReference type="PANTHER" id="PTHR13126">
    <property type="entry name" value="CHAPERONE ATP11"/>
    <property type="match status" value="1"/>
</dbReference>
<dbReference type="Pfam" id="PF06644">
    <property type="entry name" value="ATP11"/>
    <property type="match status" value="1"/>
</dbReference>
<comment type="similarity">
    <text evidence="2">Belongs to the ATP11 family.</text>
</comment>
<protein>
    <submittedName>
        <fullName evidence="5">Putative atp synthase f1 complex assembly factor 1</fullName>
    </submittedName>
</protein>
<name>A0A7G3ADR5_LUTLO</name>
<dbReference type="InterPro" id="IPR010591">
    <property type="entry name" value="ATP11"/>
</dbReference>
<comment type="subcellular location">
    <subcellularLocation>
        <location evidence="1">Mitochondrion</location>
    </subcellularLocation>
</comment>
<dbReference type="GO" id="GO:0005739">
    <property type="term" value="C:mitochondrion"/>
    <property type="evidence" value="ECO:0007669"/>
    <property type="project" value="UniProtKB-SubCell"/>
</dbReference>
<sequence length="275" mass="31715">MLVLRRFPGQFVVRGIAMSASNRAKEAVEKLKEKNPYYEKYAEKIAKLQKTSPEDFLSRLDTLEKTQGTKKATPEEQERKYSELLKPKKAIEAQAEIPHKKLEEIMKLELVEGKSAEEIQAIWLEYHKTKDVIAAAIPTEMYNVQQERAKAHPIFILPIPRSQGFEFIMLQFAANSVHFTPLLCYQVHKENAPECLNIVHYTEFRDKGIILMRGEYDSNVISAQEAQCLANQLQMYYGQESPSKQRLLDTFTNHPEAFKHMDVIAELENLNIATK</sequence>